<gene>
    <name evidence="1" type="ORF">SPARVUS_LOCUS10745021</name>
</gene>
<dbReference type="EMBL" id="CATNWA010015950">
    <property type="protein sequence ID" value="CAI9588387.1"/>
    <property type="molecule type" value="Genomic_DNA"/>
</dbReference>
<proteinExistence type="predicted"/>
<name>A0ABN9EUI0_9NEOB</name>
<keyword evidence="2" id="KW-1185">Reference proteome</keyword>
<comment type="caution">
    <text evidence="1">The sequence shown here is derived from an EMBL/GenBank/DDBJ whole genome shotgun (WGS) entry which is preliminary data.</text>
</comment>
<sequence length="52" mass="5975">MSLFVIFKFSTVPSPIHPNVAGDRTQKTGADIRWRTLQGTLQEGTSWERRTR</sequence>
<evidence type="ECO:0000313" key="2">
    <source>
        <dbReference type="Proteomes" id="UP001162483"/>
    </source>
</evidence>
<organism evidence="1 2">
    <name type="scientific">Staurois parvus</name>
    <dbReference type="NCBI Taxonomy" id="386267"/>
    <lineage>
        <taxon>Eukaryota</taxon>
        <taxon>Metazoa</taxon>
        <taxon>Chordata</taxon>
        <taxon>Craniata</taxon>
        <taxon>Vertebrata</taxon>
        <taxon>Euteleostomi</taxon>
        <taxon>Amphibia</taxon>
        <taxon>Batrachia</taxon>
        <taxon>Anura</taxon>
        <taxon>Neobatrachia</taxon>
        <taxon>Ranoidea</taxon>
        <taxon>Ranidae</taxon>
        <taxon>Staurois</taxon>
    </lineage>
</organism>
<accession>A0ABN9EUI0</accession>
<evidence type="ECO:0000313" key="1">
    <source>
        <dbReference type="EMBL" id="CAI9588387.1"/>
    </source>
</evidence>
<dbReference type="Proteomes" id="UP001162483">
    <property type="component" value="Unassembled WGS sequence"/>
</dbReference>
<reference evidence="1" key="1">
    <citation type="submission" date="2023-05" db="EMBL/GenBank/DDBJ databases">
        <authorList>
            <person name="Stuckert A."/>
        </authorList>
    </citation>
    <scope>NUCLEOTIDE SEQUENCE</scope>
</reference>
<protein>
    <submittedName>
        <fullName evidence="1">Uncharacterized protein</fullName>
    </submittedName>
</protein>